<reference evidence="1 2" key="1">
    <citation type="submission" date="2014-10" db="EMBL/GenBank/DDBJ databases">
        <title>Draft genome sequence of Actinoplanes utahensis NRRL 12052.</title>
        <authorList>
            <person name="Velasco-Bucheli B."/>
            <person name="del Cerro C."/>
            <person name="Hormigo D."/>
            <person name="Garcia J.L."/>
            <person name="Acebal C."/>
            <person name="Arroyo M."/>
            <person name="de la Mata I."/>
        </authorList>
    </citation>
    <scope>NUCLEOTIDE SEQUENCE [LARGE SCALE GENOMIC DNA]</scope>
    <source>
        <strain evidence="1 2">NRRL 12052</strain>
    </source>
</reference>
<comment type="caution">
    <text evidence="1">The sequence shown here is derived from an EMBL/GenBank/DDBJ whole genome shotgun (WGS) entry which is preliminary data.</text>
</comment>
<evidence type="ECO:0000313" key="2">
    <source>
        <dbReference type="Proteomes" id="UP000054537"/>
    </source>
</evidence>
<protein>
    <recommendedName>
        <fullName evidence="3">Ankyrin</fullName>
    </recommendedName>
</protein>
<dbReference type="STRING" id="1869.MB27_32910"/>
<evidence type="ECO:0008006" key="3">
    <source>
        <dbReference type="Google" id="ProtNLM"/>
    </source>
</evidence>
<accession>A0A0A6UEE5</accession>
<name>A0A0A6UEE5_ACTUT</name>
<gene>
    <name evidence="1" type="ORF">MB27_32910</name>
</gene>
<dbReference type="Proteomes" id="UP000054537">
    <property type="component" value="Unassembled WGS sequence"/>
</dbReference>
<dbReference type="EMBL" id="JRTT01000128">
    <property type="protein sequence ID" value="KHD73836.1"/>
    <property type="molecule type" value="Genomic_DNA"/>
</dbReference>
<proteinExistence type="predicted"/>
<evidence type="ECO:0000313" key="1">
    <source>
        <dbReference type="EMBL" id="KHD73836.1"/>
    </source>
</evidence>
<sequence length="200" mass="21524">MRGVSRYEIHLTVFADASDDLLRSWAAGRGVKYTRIMLDRGDHASQPMLSWLSDGTPASAEADARRTADALRTAGFPVTRLKVEAAASGREAPATAADARPDLYFEHHVKLLLPAGTALEPVRAAAAGHDAHLSRNARRVRADGVQERFVTQRCYRAGQAEASAALAGLLGALSGWEVTEVEQEYVLVDDNPGLDAGWFA</sequence>
<keyword evidence="2" id="KW-1185">Reference proteome</keyword>
<organism evidence="1 2">
    <name type="scientific">Actinoplanes utahensis</name>
    <dbReference type="NCBI Taxonomy" id="1869"/>
    <lineage>
        <taxon>Bacteria</taxon>
        <taxon>Bacillati</taxon>
        <taxon>Actinomycetota</taxon>
        <taxon>Actinomycetes</taxon>
        <taxon>Micromonosporales</taxon>
        <taxon>Micromonosporaceae</taxon>
        <taxon>Actinoplanes</taxon>
    </lineage>
</organism>
<dbReference type="AlphaFoldDB" id="A0A0A6UEE5"/>
<dbReference type="eggNOG" id="ENOG50309DT">
    <property type="taxonomic scope" value="Bacteria"/>
</dbReference>